<dbReference type="PANTHER" id="PTHR48101">
    <property type="entry name" value="METHYLMALONYL-COA MUTASE, MITOCHONDRIAL-RELATED"/>
    <property type="match status" value="1"/>
</dbReference>
<evidence type="ECO:0000256" key="1">
    <source>
        <dbReference type="ARBA" id="ARBA00001922"/>
    </source>
</evidence>
<dbReference type="InterPro" id="IPR016176">
    <property type="entry name" value="Cbl-dep_enz_cat"/>
</dbReference>
<dbReference type="SUPFAM" id="SSF51703">
    <property type="entry name" value="Cobalamin (vitamin B12)-dependent enzymes"/>
    <property type="match status" value="1"/>
</dbReference>
<dbReference type="CDD" id="cd03677">
    <property type="entry name" value="MM_CoA_mutase_beta"/>
    <property type="match status" value="1"/>
</dbReference>
<proteinExistence type="inferred from homology"/>
<feature type="domain" description="Methylmalonyl-CoA mutase alpha/beta chain catalytic" evidence="6">
    <location>
        <begin position="49"/>
        <end position="554"/>
    </location>
</feature>
<keyword evidence="4" id="KW-0413">Isomerase</keyword>
<dbReference type="PANTHER" id="PTHR48101:SF4">
    <property type="entry name" value="METHYLMALONYL-COA MUTASE, MITOCHONDRIAL"/>
    <property type="match status" value="1"/>
</dbReference>
<dbReference type="AlphaFoldDB" id="A0A450UNB0"/>
<sequence length="717" mass="77943">MANQIQNKTEAQGKAISFEEFPTPSYEEWRQTAEKALKGASFEKRLITKTYEDIDLQPMYQQNALAGVSHADSPPGFAPYARGTSILGYQEKPWEVTQELRYATPKAFNEALQADLERGQTAINLVLDQAALMGEDADDDVGDDIGKGGVSIDHVKDLEQALEGVDITKTHFLIQAGAEGIPVAALLVALMQKQGKDIQALDGCIGMDPLGTLARDGHLPRPLNGVYDGMARLTHWAIDNAPRLLTISVQGHPYHDGGASATQELGFVLATAVEYLRQVHLRGPSIDEVAPRILFSFSLGSNFFMEIAKLRAARITWARIVKAFGGNEASQKMSIHGRTSAWNKTLYDPHVNMLRATTEAFSGVLGGVDSMHISPYDEVAKEPDDFSRRVARNAHTILREEANLTNTIDPIGGSWYLESLTDTIAKKAWSIFQDIEKEGGMFEALEKGIVQQKISEIADKRASDAAKRKAIFVGTNMYANINDNPLKTISREDALALQAQRTKELVAYRKTIDTSACQSALDKLAKAEPADVVGAAIIAATVGATLGEIGKTLAVEDTFDTIMKPVRIHRGAEAYEALRQAAKAYADKSGNPPSVFSANMGPIPQHKARADFSRGFLEVGGFHVIGNNGFQTIKDAARAAKDSGANIVVICSTDKTYPELVPPLVKLLKDNDPKATVLLAGYPKDHVEEFKTAGVDDFIYMGGNCLGLMQKLQKTIS</sequence>
<evidence type="ECO:0000256" key="2">
    <source>
        <dbReference type="ARBA" id="ARBA00008465"/>
    </source>
</evidence>
<comment type="similarity">
    <text evidence="2">Belongs to the methylmalonyl-CoA mutase family.</text>
</comment>
<organism evidence="7">
    <name type="scientific">Candidatus Kentrum sp. LFY</name>
    <dbReference type="NCBI Taxonomy" id="2126342"/>
    <lineage>
        <taxon>Bacteria</taxon>
        <taxon>Pseudomonadati</taxon>
        <taxon>Pseudomonadota</taxon>
        <taxon>Gammaproteobacteria</taxon>
        <taxon>Candidatus Kentrum</taxon>
    </lineage>
</organism>
<evidence type="ECO:0000259" key="6">
    <source>
        <dbReference type="Pfam" id="PF01642"/>
    </source>
</evidence>
<comment type="cofactor">
    <cofactor evidence="1">
        <name>adenosylcob(III)alamin</name>
        <dbReference type="ChEBI" id="CHEBI:18408"/>
    </cofactor>
</comment>
<keyword evidence="5" id="KW-0170">Cobalt</keyword>
<dbReference type="SUPFAM" id="SSF52242">
    <property type="entry name" value="Cobalamin (vitamin B12)-binding domain"/>
    <property type="match status" value="1"/>
</dbReference>
<evidence type="ECO:0000256" key="4">
    <source>
        <dbReference type="ARBA" id="ARBA00023235"/>
    </source>
</evidence>
<gene>
    <name evidence="7" type="ORF">BECKLFY1418B_GA0070995_105215</name>
</gene>
<evidence type="ECO:0000256" key="5">
    <source>
        <dbReference type="ARBA" id="ARBA00023285"/>
    </source>
</evidence>
<dbReference type="GO" id="GO:0046872">
    <property type="term" value="F:metal ion binding"/>
    <property type="evidence" value="ECO:0007669"/>
    <property type="project" value="InterPro"/>
</dbReference>
<dbReference type="EMBL" id="CAADFF010000052">
    <property type="protein sequence ID" value="VFJ94021.1"/>
    <property type="molecule type" value="Genomic_DNA"/>
</dbReference>
<evidence type="ECO:0000313" key="7">
    <source>
        <dbReference type="EMBL" id="VFJ94021.1"/>
    </source>
</evidence>
<dbReference type="Gene3D" id="3.40.50.280">
    <property type="entry name" value="Cobalamin-binding domain"/>
    <property type="match status" value="1"/>
</dbReference>
<reference evidence="7" key="1">
    <citation type="submission" date="2019-02" db="EMBL/GenBank/DDBJ databases">
        <authorList>
            <person name="Gruber-Vodicka R. H."/>
            <person name="Seah K. B. B."/>
        </authorList>
    </citation>
    <scope>NUCLEOTIDE SEQUENCE</scope>
    <source>
        <strain evidence="7">BECK_M7</strain>
    </source>
</reference>
<name>A0A450UNB0_9GAMM</name>
<dbReference type="NCBIfam" id="TIGR00641">
    <property type="entry name" value="acid_CoA_mut_N"/>
    <property type="match status" value="1"/>
</dbReference>
<dbReference type="GO" id="GO:0005737">
    <property type="term" value="C:cytoplasm"/>
    <property type="evidence" value="ECO:0007669"/>
    <property type="project" value="TreeGrafter"/>
</dbReference>
<protein>
    <submittedName>
        <fullName evidence="7">Methylmalonyl-CoA mutase</fullName>
    </submittedName>
</protein>
<keyword evidence="3" id="KW-0846">Cobalamin</keyword>
<dbReference type="GO" id="GO:0004494">
    <property type="term" value="F:methylmalonyl-CoA mutase activity"/>
    <property type="evidence" value="ECO:0007669"/>
    <property type="project" value="UniProtKB-EC"/>
</dbReference>
<dbReference type="GO" id="GO:0031419">
    <property type="term" value="F:cobalamin binding"/>
    <property type="evidence" value="ECO:0007669"/>
    <property type="project" value="UniProtKB-KW"/>
</dbReference>
<evidence type="ECO:0000256" key="3">
    <source>
        <dbReference type="ARBA" id="ARBA00022628"/>
    </source>
</evidence>
<dbReference type="InterPro" id="IPR006099">
    <property type="entry name" value="MeMalonylCoA_mutase_a/b_cat"/>
</dbReference>
<dbReference type="InterPro" id="IPR006098">
    <property type="entry name" value="MMCoA_mutase_a_cat"/>
</dbReference>
<dbReference type="GO" id="GO:0019678">
    <property type="term" value="P:propionate metabolic process, methylmalonyl pathway"/>
    <property type="evidence" value="ECO:0007669"/>
    <property type="project" value="TreeGrafter"/>
</dbReference>
<dbReference type="Gene3D" id="3.20.20.240">
    <property type="entry name" value="Methylmalonyl-CoA mutase"/>
    <property type="match status" value="1"/>
</dbReference>
<dbReference type="InterPro" id="IPR036724">
    <property type="entry name" value="Cobalamin-bd_sf"/>
</dbReference>
<dbReference type="Pfam" id="PF01642">
    <property type="entry name" value="MM_CoA_mutase"/>
    <property type="match status" value="1"/>
</dbReference>
<accession>A0A450UNB0</accession>